<dbReference type="Gramene" id="XM_028331690.1">
    <property type="protein sequence ID" value="XP_028187491.1"/>
    <property type="gene ID" value="LOC114374091"/>
</dbReference>
<proteinExistence type="predicted"/>
<dbReference type="AlphaFoldDB" id="A0A0B2PMK5"/>
<dbReference type="Proteomes" id="UP000289340">
    <property type="component" value="Chromosome 11"/>
</dbReference>
<evidence type="ECO:0000313" key="1">
    <source>
        <dbReference type="EMBL" id="KHN10330.1"/>
    </source>
</evidence>
<protein>
    <recommendedName>
        <fullName evidence="4">UspA domain-containing protein</fullName>
    </recommendedName>
</protein>
<gene>
    <name evidence="2" type="ORF">D0Y65_031132</name>
    <name evidence="1" type="ORF">glysoja_040558</name>
</gene>
<reference evidence="2 3" key="2">
    <citation type="submission" date="2018-09" db="EMBL/GenBank/DDBJ databases">
        <title>A high-quality reference genome of wild soybean provides a powerful tool to mine soybean genomes.</title>
        <authorList>
            <person name="Xie M."/>
            <person name="Chung C.Y.L."/>
            <person name="Li M.-W."/>
            <person name="Wong F.-L."/>
            <person name="Chan T.-F."/>
            <person name="Lam H.-M."/>
        </authorList>
    </citation>
    <scope>NUCLEOTIDE SEQUENCE [LARGE SCALE GENOMIC DNA]</scope>
    <source>
        <strain evidence="3">cv. W05</strain>
        <tissue evidence="2">Hypocotyl of etiolated seedlings</tissue>
    </source>
</reference>
<accession>A0A0B2PMK5</accession>
<name>A0A0B2PMK5_GLYSO</name>
<evidence type="ECO:0000313" key="2">
    <source>
        <dbReference type="EMBL" id="RZB81749.1"/>
    </source>
</evidence>
<dbReference type="SMR" id="A0A0B2PMK5"/>
<reference evidence="1" key="1">
    <citation type="submission" date="2014-07" db="EMBL/GenBank/DDBJ databases">
        <title>Identification of a novel salt tolerance gene in wild soybean by whole-genome sequencing.</title>
        <authorList>
            <person name="Lam H.-M."/>
            <person name="Qi X."/>
            <person name="Li M.-W."/>
            <person name="Liu X."/>
            <person name="Xie M."/>
            <person name="Ni M."/>
            <person name="Xu X."/>
        </authorList>
    </citation>
    <scope>NUCLEOTIDE SEQUENCE [LARGE SCALE GENOMIC DNA]</scope>
    <source>
        <tissue evidence="1">Root</tissue>
    </source>
</reference>
<evidence type="ECO:0000313" key="3">
    <source>
        <dbReference type="Proteomes" id="UP000289340"/>
    </source>
</evidence>
<dbReference type="EMBL" id="QZWG01000011">
    <property type="protein sequence ID" value="RZB81749.1"/>
    <property type="molecule type" value="Genomic_DNA"/>
</dbReference>
<sequence>MSEEPLSIVLLRCASRNFNTSAIKMVLQGFSLGRGDKLTLLVILGHVNSPCFIAPSRLRGLFETDHKILEEEVAKKKEKFHNNARIREIFERCEADKIQFRIEVLQGNVPEVAVNAAIRLEATSVILDRPMKKYKKDFEQNLSCALLIMKRDNSMQHLRGPRETNLCGSCVRYEEDYACQWHATDRVGECHQTSGCG</sequence>
<evidence type="ECO:0008006" key="4">
    <source>
        <dbReference type="Google" id="ProtNLM"/>
    </source>
</evidence>
<keyword evidence="3" id="KW-1185">Reference proteome</keyword>
<organism evidence="1">
    <name type="scientific">Glycine soja</name>
    <name type="common">Wild soybean</name>
    <dbReference type="NCBI Taxonomy" id="3848"/>
    <lineage>
        <taxon>Eukaryota</taxon>
        <taxon>Viridiplantae</taxon>
        <taxon>Streptophyta</taxon>
        <taxon>Embryophyta</taxon>
        <taxon>Tracheophyta</taxon>
        <taxon>Spermatophyta</taxon>
        <taxon>Magnoliopsida</taxon>
        <taxon>eudicotyledons</taxon>
        <taxon>Gunneridae</taxon>
        <taxon>Pentapetalae</taxon>
        <taxon>rosids</taxon>
        <taxon>fabids</taxon>
        <taxon>Fabales</taxon>
        <taxon>Fabaceae</taxon>
        <taxon>Papilionoideae</taxon>
        <taxon>50 kb inversion clade</taxon>
        <taxon>NPAAA clade</taxon>
        <taxon>indigoferoid/millettioid clade</taxon>
        <taxon>Phaseoleae</taxon>
        <taxon>Glycine</taxon>
        <taxon>Glycine subgen. Soja</taxon>
    </lineage>
</organism>
<dbReference type="EMBL" id="KN664726">
    <property type="protein sequence ID" value="KHN10330.1"/>
    <property type="molecule type" value="Genomic_DNA"/>
</dbReference>
<dbReference type="Proteomes" id="UP000053555">
    <property type="component" value="Unassembled WGS sequence"/>
</dbReference>